<organism evidence="1 2">
    <name type="scientific">Mycetocola tolaasinivorans</name>
    <dbReference type="NCBI Taxonomy" id="76635"/>
    <lineage>
        <taxon>Bacteria</taxon>
        <taxon>Bacillati</taxon>
        <taxon>Actinomycetota</taxon>
        <taxon>Actinomycetes</taxon>
        <taxon>Micrococcales</taxon>
        <taxon>Microbacteriaceae</taxon>
        <taxon>Mycetocola</taxon>
    </lineage>
</organism>
<name>A0A3L7ADZ8_9MICO</name>
<comment type="caution">
    <text evidence="1">The sequence shown here is derived from an EMBL/GenBank/DDBJ whole genome shotgun (WGS) entry which is preliminary data.</text>
</comment>
<protein>
    <submittedName>
        <fullName evidence="1">Uncharacterized protein</fullName>
    </submittedName>
</protein>
<dbReference type="InterPro" id="IPR011047">
    <property type="entry name" value="Quinoprotein_ADH-like_sf"/>
</dbReference>
<evidence type="ECO:0000313" key="1">
    <source>
        <dbReference type="EMBL" id="RLP78030.1"/>
    </source>
</evidence>
<reference evidence="1 2" key="1">
    <citation type="submission" date="2018-10" db="EMBL/GenBank/DDBJ databases">
        <authorList>
            <person name="Li J."/>
        </authorList>
    </citation>
    <scope>NUCLEOTIDE SEQUENCE [LARGE SCALE GENOMIC DNA]</scope>
    <source>
        <strain evidence="1 2">IF 016277</strain>
    </source>
</reference>
<sequence>MQVAFTPMFAAIHVDRLMPRGDVLVHWVSSATGALHTPWEITMQKTRLRAVVAIVAAATIGLTTVPQAAYAASWSRTAKYERWTGFNALERGQGIANDGTYFYYSGPYSLVKATISNDHEVADNNFAIPADLANNFKISHIGDIAYHDGLVVAPLEDGKNGYQNPLLALYDANNLKYTGRYVKLPLDTLPGGAPWVAVDAAAGLVWVAPWTQKVEDGTDRLIAYRLNDLLTAAPGATLEVDRTVKLSRPLSRIQGATMYNGELYASVDITGDKSVYSINTVTGAVNWQFKQDVEPKDEVQGITAVDLGPAGGQLHVLNVGSGIKSIFMYLQHYTVSGQ</sequence>
<proteinExistence type="predicted"/>
<dbReference type="AlphaFoldDB" id="A0A3L7ADZ8"/>
<keyword evidence="2" id="KW-1185">Reference proteome</keyword>
<dbReference type="SUPFAM" id="SSF50998">
    <property type="entry name" value="Quinoprotein alcohol dehydrogenase-like"/>
    <property type="match status" value="1"/>
</dbReference>
<evidence type="ECO:0000313" key="2">
    <source>
        <dbReference type="Proteomes" id="UP000272503"/>
    </source>
</evidence>
<accession>A0A3L7ADZ8</accession>
<dbReference type="EMBL" id="RCUX01000001">
    <property type="protein sequence ID" value="RLP78030.1"/>
    <property type="molecule type" value="Genomic_DNA"/>
</dbReference>
<dbReference type="Proteomes" id="UP000272503">
    <property type="component" value="Unassembled WGS sequence"/>
</dbReference>
<gene>
    <name evidence="1" type="ORF">D9V32_01490</name>
</gene>